<evidence type="ECO:0000256" key="3">
    <source>
        <dbReference type="ARBA" id="ARBA00022475"/>
    </source>
</evidence>
<comment type="similarity">
    <text evidence="7">Belongs to the binding-protein-dependent transport system permease family.</text>
</comment>
<dbReference type="Proteomes" id="UP001589702">
    <property type="component" value="Unassembled WGS sequence"/>
</dbReference>
<feature type="domain" description="ABC transmembrane type-1" evidence="8">
    <location>
        <begin position="97"/>
        <end position="302"/>
    </location>
</feature>
<proteinExistence type="inferred from homology"/>
<keyword evidence="3" id="KW-1003">Cell membrane</keyword>
<dbReference type="Gene3D" id="1.10.3720.10">
    <property type="entry name" value="MetI-like"/>
    <property type="match status" value="1"/>
</dbReference>
<keyword evidence="6 7" id="KW-0472">Membrane</keyword>
<dbReference type="Pfam" id="PF19300">
    <property type="entry name" value="BPD_transp_1_N"/>
    <property type="match status" value="1"/>
</dbReference>
<dbReference type="Pfam" id="PF00528">
    <property type="entry name" value="BPD_transp_1"/>
    <property type="match status" value="1"/>
</dbReference>
<evidence type="ECO:0000256" key="7">
    <source>
        <dbReference type="RuleBase" id="RU363032"/>
    </source>
</evidence>
<keyword evidence="4 7" id="KW-0812">Transmembrane</keyword>
<feature type="transmembrane region" description="Helical" evidence="7">
    <location>
        <begin position="12"/>
        <end position="31"/>
    </location>
</feature>
<evidence type="ECO:0000256" key="5">
    <source>
        <dbReference type="ARBA" id="ARBA00022989"/>
    </source>
</evidence>
<sequence length="315" mass="33805">MIARIITKRVLSLATVLLVVSVLIFTLGTLIPGDMTSVLVGQEGATAQQFEAVRQRLGLDQPLIVQYFHWLASAVQGNFGTSPITGRSVAADLAQQIPVSADLAILTLVFSTLVGVPIGIIAAVHANKRADVAARAVLLTIFSIPVFVIGIVLLLVVSAVAPDLFQVSYIPFTDDPLGNLRSMALPVIANTLPFAAMTMQLTRSAMLEVLRNPFIVTARAVGVRSNRIHYLHALRNALPPLVTFLGFQLGVMLGGLIVVEQLFGLPGLGRGLLEAINNRDYPAVTATTMVFAIAFVLINAVIDTLYPILDPRQRR</sequence>
<evidence type="ECO:0000256" key="1">
    <source>
        <dbReference type="ARBA" id="ARBA00004651"/>
    </source>
</evidence>
<dbReference type="InterPro" id="IPR000515">
    <property type="entry name" value="MetI-like"/>
</dbReference>
<feature type="transmembrane region" description="Helical" evidence="7">
    <location>
        <begin position="180"/>
        <end position="201"/>
    </location>
</feature>
<feature type="transmembrane region" description="Helical" evidence="7">
    <location>
        <begin position="136"/>
        <end position="160"/>
    </location>
</feature>
<feature type="transmembrane region" description="Helical" evidence="7">
    <location>
        <begin position="241"/>
        <end position="263"/>
    </location>
</feature>
<feature type="transmembrane region" description="Helical" evidence="7">
    <location>
        <begin position="283"/>
        <end position="309"/>
    </location>
</feature>
<feature type="transmembrane region" description="Helical" evidence="7">
    <location>
        <begin position="103"/>
        <end position="124"/>
    </location>
</feature>
<evidence type="ECO:0000313" key="10">
    <source>
        <dbReference type="Proteomes" id="UP001589702"/>
    </source>
</evidence>
<dbReference type="SUPFAM" id="SSF161098">
    <property type="entry name" value="MetI-like"/>
    <property type="match status" value="1"/>
</dbReference>
<keyword evidence="10" id="KW-1185">Reference proteome</keyword>
<keyword evidence="5 7" id="KW-1133">Transmembrane helix</keyword>
<evidence type="ECO:0000313" key="9">
    <source>
        <dbReference type="EMBL" id="MFB9817938.1"/>
    </source>
</evidence>
<comment type="caution">
    <text evidence="9">The sequence shown here is derived from an EMBL/GenBank/DDBJ whole genome shotgun (WGS) entry which is preliminary data.</text>
</comment>
<protein>
    <submittedName>
        <fullName evidence="9">ABC transporter permease</fullName>
    </submittedName>
</protein>
<dbReference type="InterPro" id="IPR045621">
    <property type="entry name" value="BPD_transp_1_N"/>
</dbReference>
<dbReference type="EMBL" id="JBHMBC010000002">
    <property type="protein sequence ID" value="MFB9817938.1"/>
    <property type="molecule type" value="Genomic_DNA"/>
</dbReference>
<dbReference type="PANTHER" id="PTHR43163">
    <property type="entry name" value="DIPEPTIDE TRANSPORT SYSTEM PERMEASE PROTEIN DPPB-RELATED"/>
    <property type="match status" value="1"/>
</dbReference>
<comment type="subcellular location">
    <subcellularLocation>
        <location evidence="1 7">Cell membrane</location>
        <topology evidence="1 7">Multi-pass membrane protein</topology>
    </subcellularLocation>
</comment>
<gene>
    <name evidence="9" type="ORF">ACFFP1_00310</name>
</gene>
<dbReference type="InterPro" id="IPR035906">
    <property type="entry name" value="MetI-like_sf"/>
</dbReference>
<accession>A0ABV5XT70</accession>
<evidence type="ECO:0000256" key="2">
    <source>
        <dbReference type="ARBA" id="ARBA00022448"/>
    </source>
</evidence>
<evidence type="ECO:0000256" key="6">
    <source>
        <dbReference type="ARBA" id="ARBA00023136"/>
    </source>
</evidence>
<evidence type="ECO:0000259" key="8">
    <source>
        <dbReference type="PROSITE" id="PS50928"/>
    </source>
</evidence>
<name>A0ABV5XT70_ARTRM</name>
<reference evidence="9 10" key="1">
    <citation type="submission" date="2024-09" db="EMBL/GenBank/DDBJ databases">
        <authorList>
            <person name="Sun Q."/>
            <person name="Mori K."/>
        </authorList>
    </citation>
    <scope>NUCLEOTIDE SEQUENCE [LARGE SCALE GENOMIC DNA]</scope>
    <source>
        <strain evidence="9 10">JCM 1334</strain>
    </source>
</reference>
<dbReference type="PANTHER" id="PTHR43163:SF6">
    <property type="entry name" value="DIPEPTIDE TRANSPORT SYSTEM PERMEASE PROTEIN DPPB-RELATED"/>
    <property type="match status" value="1"/>
</dbReference>
<keyword evidence="2 7" id="KW-0813">Transport</keyword>
<evidence type="ECO:0000256" key="4">
    <source>
        <dbReference type="ARBA" id="ARBA00022692"/>
    </source>
</evidence>
<dbReference type="PROSITE" id="PS50928">
    <property type="entry name" value="ABC_TM1"/>
    <property type="match status" value="1"/>
</dbReference>
<dbReference type="RefSeq" id="WP_234753487.1">
    <property type="nucleotide sequence ID" value="NZ_BAAAWN010000001.1"/>
</dbReference>
<dbReference type="CDD" id="cd06261">
    <property type="entry name" value="TM_PBP2"/>
    <property type="match status" value="1"/>
</dbReference>
<organism evidence="9 10">
    <name type="scientific">Arthrobacter ramosus</name>
    <dbReference type="NCBI Taxonomy" id="1672"/>
    <lineage>
        <taxon>Bacteria</taxon>
        <taxon>Bacillati</taxon>
        <taxon>Actinomycetota</taxon>
        <taxon>Actinomycetes</taxon>
        <taxon>Micrococcales</taxon>
        <taxon>Micrococcaceae</taxon>
        <taxon>Arthrobacter</taxon>
    </lineage>
</organism>